<gene>
    <name evidence="1" type="ORF">QQ055_06190</name>
</gene>
<dbReference type="Gene3D" id="3.40.50.10320">
    <property type="entry name" value="LmbE-like"/>
    <property type="match status" value="1"/>
</dbReference>
<keyword evidence="2" id="KW-1185">Reference proteome</keyword>
<name>A0ABT7LYH9_9CYAN</name>
<proteinExistence type="predicted"/>
<dbReference type="SUPFAM" id="SSF102588">
    <property type="entry name" value="LmbE-like"/>
    <property type="match status" value="1"/>
</dbReference>
<dbReference type="EMBL" id="JASVEJ010000023">
    <property type="protein sequence ID" value="MDL5057053.1"/>
    <property type="molecule type" value="Genomic_DNA"/>
</dbReference>
<dbReference type="PANTHER" id="PTHR12993:SF11">
    <property type="entry name" value="N-ACETYLGLUCOSAMINYL-PHOSPHATIDYLINOSITOL DE-N-ACETYLASE"/>
    <property type="match status" value="1"/>
</dbReference>
<dbReference type="Pfam" id="PF02585">
    <property type="entry name" value="PIG-L"/>
    <property type="match status" value="1"/>
</dbReference>
<dbReference type="RefSeq" id="WP_283358369.1">
    <property type="nucleotide sequence ID" value="NZ_JASVEJ010000023.1"/>
</dbReference>
<organism evidence="1 2">
    <name type="scientific">Geitlerinema calcuttense NRMC-F 0142</name>
    <dbReference type="NCBI Taxonomy" id="2922238"/>
    <lineage>
        <taxon>Bacteria</taxon>
        <taxon>Bacillati</taxon>
        <taxon>Cyanobacteriota</taxon>
        <taxon>Cyanophyceae</taxon>
        <taxon>Geitlerinematales</taxon>
        <taxon>Geitlerinemataceae</taxon>
        <taxon>Geitlerinema</taxon>
    </lineage>
</organism>
<accession>A0ABT7LYH9</accession>
<dbReference type="Proteomes" id="UP001230986">
    <property type="component" value="Unassembled WGS sequence"/>
</dbReference>
<dbReference type="InterPro" id="IPR024078">
    <property type="entry name" value="LmbE-like_dom_sf"/>
</dbReference>
<evidence type="ECO:0000313" key="1">
    <source>
        <dbReference type="EMBL" id="MDL5057053.1"/>
    </source>
</evidence>
<dbReference type="InterPro" id="IPR003737">
    <property type="entry name" value="GlcNAc_PI_deacetylase-related"/>
</dbReference>
<protein>
    <submittedName>
        <fullName evidence="1">PIG-L deacetylase family protein</fullName>
    </submittedName>
</protein>
<sequence length="223" mass="24558">MSNKVLVIAPHPDDEVLGCGGAIARHTACGDEVQVAVISQGALDLYSPEEEAQVRRELAEAHALLGITEVHFLDFPAPKLDTIPSHLLADAIRQTLYSFHPNIVYLPHRGDIHIDHQAVFQATLVAARPFARCPVRKLLCYETLSETEWAPPFGQDAFIPTVFVDITPYLTQKLKAMACYQAELKQSPHPRSLAALEALAQFRGSTISVPAAEAFMLVREIIE</sequence>
<evidence type="ECO:0000313" key="2">
    <source>
        <dbReference type="Proteomes" id="UP001230986"/>
    </source>
</evidence>
<dbReference type="PANTHER" id="PTHR12993">
    <property type="entry name" value="N-ACETYLGLUCOSAMINYL-PHOSPHATIDYLINOSITOL DE-N-ACETYLASE-RELATED"/>
    <property type="match status" value="1"/>
</dbReference>
<reference evidence="1 2" key="1">
    <citation type="submission" date="2023-06" db="EMBL/GenBank/DDBJ databases">
        <title>Whole genome sequence of Oscillatoria calcuttensis NRMC-F 0142.</title>
        <authorList>
            <person name="Shakena Fathima T."/>
            <person name="Muralitharan G."/>
            <person name="Thajuddin N."/>
        </authorList>
    </citation>
    <scope>NUCLEOTIDE SEQUENCE [LARGE SCALE GENOMIC DNA]</scope>
    <source>
        <strain evidence="1 2">NRMC-F 0142</strain>
    </source>
</reference>
<comment type="caution">
    <text evidence="1">The sequence shown here is derived from an EMBL/GenBank/DDBJ whole genome shotgun (WGS) entry which is preliminary data.</text>
</comment>